<feature type="domain" description="MobA/VirD2-like nuclease" evidence="2">
    <location>
        <begin position="61"/>
        <end position="165"/>
    </location>
</feature>
<dbReference type="EMBL" id="QYAD01000005">
    <property type="protein sequence ID" value="MBL3690893.1"/>
    <property type="molecule type" value="Genomic_DNA"/>
</dbReference>
<reference evidence="3 4" key="1">
    <citation type="submission" date="2018-09" db="EMBL/GenBank/DDBJ databases">
        <title>Comparative genomics of Leucobacter spp.</title>
        <authorList>
            <person name="Reis A.C."/>
            <person name="Kolvenbach B.A."/>
            <person name="Corvini P.F.X."/>
            <person name="Nunes O.C."/>
        </authorList>
    </citation>
    <scope>NUCLEOTIDE SEQUENCE [LARGE SCALE GENOMIC DNA]</scope>
    <source>
        <strain evidence="3 4">L-1</strain>
    </source>
</reference>
<feature type="compositionally biased region" description="Basic and acidic residues" evidence="1">
    <location>
        <begin position="308"/>
        <end position="327"/>
    </location>
</feature>
<name>A0ABS1SS33_9MICO</name>
<sequence length="327" mass="36226">MSTINVQPSKDAAASVAYVLYGNDKQFRERLRSRGQTRAAALALSMQNGSTSPAGFVAGAQRLAKAMNRKNELYSYVLAFHPDEFDVTYRADMERIKDIAAKLAGRMHSADYLVVVHSDSAGGHGHAHILVANHDNLTGKSLQRFTSWKRGLHQLNDELMRDEGLRVLPDPVQPKPGWEQRREAFASGGFEQTLGDAVFAALSDSRAVDQAAFERLLGEQGVTLTVTNRDGWSFKMRRADNGRIGRKKASALTPEFTTEAATEMFRQRAAGLTPALAPVPGVELETDEFDAIALRLKRRMASKTPKTPARERFLRGHQRQGDREYGD</sequence>
<protein>
    <recommendedName>
        <fullName evidence="2">MobA/VirD2-like nuclease domain-containing protein</fullName>
    </recommendedName>
</protein>
<gene>
    <name evidence="3" type="ORF">D3226_13170</name>
</gene>
<dbReference type="RefSeq" id="WP_202383071.1">
    <property type="nucleotide sequence ID" value="NZ_BAAAMA010000009.1"/>
</dbReference>
<organism evidence="3 4">
    <name type="scientific">Leucobacter chromiireducens subsp. chromiireducens</name>
    <dbReference type="NCBI Taxonomy" id="660067"/>
    <lineage>
        <taxon>Bacteria</taxon>
        <taxon>Bacillati</taxon>
        <taxon>Actinomycetota</taxon>
        <taxon>Actinomycetes</taxon>
        <taxon>Micrococcales</taxon>
        <taxon>Microbacteriaceae</taxon>
        <taxon>Leucobacter</taxon>
    </lineage>
</organism>
<feature type="region of interest" description="Disordered" evidence="1">
    <location>
        <begin position="300"/>
        <end position="327"/>
    </location>
</feature>
<evidence type="ECO:0000313" key="4">
    <source>
        <dbReference type="Proteomes" id="UP001646141"/>
    </source>
</evidence>
<evidence type="ECO:0000313" key="3">
    <source>
        <dbReference type="EMBL" id="MBL3690893.1"/>
    </source>
</evidence>
<dbReference type="InterPro" id="IPR005094">
    <property type="entry name" value="Endonuclease_MobA/VirD2"/>
</dbReference>
<keyword evidence="4" id="KW-1185">Reference proteome</keyword>
<proteinExistence type="predicted"/>
<accession>A0ABS1SS33</accession>
<dbReference type="Proteomes" id="UP001646141">
    <property type="component" value="Unassembled WGS sequence"/>
</dbReference>
<evidence type="ECO:0000259" key="2">
    <source>
        <dbReference type="Pfam" id="PF03432"/>
    </source>
</evidence>
<comment type="caution">
    <text evidence="3">The sequence shown here is derived from an EMBL/GenBank/DDBJ whole genome shotgun (WGS) entry which is preliminary data.</text>
</comment>
<evidence type="ECO:0000256" key="1">
    <source>
        <dbReference type="SAM" id="MobiDB-lite"/>
    </source>
</evidence>
<dbReference type="Pfam" id="PF03432">
    <property type="entry name" value="Relaxase"/>
    <property type="match status" value="1"/>
</dbReference>